<accession>A0A1H6F7H3</accession>
<dbReference type="Proteomes" id="UP000236724">
    <property type="component" value="Unassembled WGS sequence"/>
</dbReference>
<dbReference type="SUPFAM" id="SSF52540">
    <property type="entry name" value="P-loop containing nucleoside triphosphate hydrolases"/>
    <property type="match status" value="1"/>
</dbReference>
<gene>
    <name evidence="1" type="ORF">MBHS_00857</name>
</gene>
<evidence type="ECO:0000313" key="2">
    <source>
        <dbReference type="Proteomes" id="UP000236724"/>
    </source>
</evidence>
<organism evidence="1 2">
    <name type="scientific">Candidatus Venteria ishoeyi</name>
    <dbReference type="NCBI Taxonomy" id="1899563"/>
    <lineage>
        <taxon>Bacteria</taxon>
        <taxon>Pseudomonadati</taxon>
        <taxon>Pseudomonadota</taxon>
        <taxon>Gammaproteobacteria</taxon>
        <taxon>Thiotrichales</taxon>
        <taxon>Thiotrichaceae</taxon>
        <taxon>Venteria</taxon>
    </lineage>
</organism>
<dbReference type="Gene3D" id="3.40.50.300">
    <property type="entry name" value="P-loop containing nucleotide triphosphate hydrolases"/>
    <property type="match status" value="1"/>
</dbReference>
<dbReference type="EMBL" id="FMSV02000138">
    <property type="protein sequence ID" value="SEH05004.1"/>
    <property type="molecule type" value="Genomic_DNA"/>
</dbReference>
<dbReference type="OrthoDB" id="9783370at2"/>
<dbReference type="RefSeq" id="WP_103918995.1">
    <property type="nucleotide sequence ID" value="NZ_FMSV02000138.1"/>
</dbReference>
<sequence>MAILQGQDKQSLEKQNLFPLLGITDEDEEAKAQYQPQRSIVLVDEIDKAPRDFPNDILNEVEELYFHIPELERSIQVNPDYKPILVLTSNSEKHLPPAFLRRCVYFDTQFPDDRMEQIIRKHLGAQLVDEKQTLFSDARIFFMKLRAREAGLDKKPGTAELLDWLWVLHRMEATDELLKAQDSDIIESSFSSLVKNQKDQERLLRQWNAYLQKS</sequence>
<dbReference type="AlphaFoldDB" id="A0A1H6F7H3"/>
<evidence type="ECO:0008006" key="3">
    <source>
        <dbReference type="Google" id="ProtNLM"/>
    </source>
</evidence>
<evidence type="ECO:0000313" key="1">
    <source>
        <dbReference type="EMBL" id="SEH05004.1"/>
    </source>
</evidence>
<dbReference type="InterPro" id="IPR027417">
    <property type="entry name" value="P-loop_NTPase"/>
</dbReference>
<protein>
    <recommendedName>
        <fullName evidence="3">ATPase family associated with various cellular activities (AAA)</fullName>
    </recommendedName>
</protein>
<reference evidence="1 2" key="1">
    <citation type="submission" date="2016-10" db="EMBL/GenBank/DDBJ databases">
        <authorList>
            <person name="de Groot N.N."/>
        </authorList>
    </citation>
    <scope>NUCLEOTIDE SEQUENCE [LARGE SCALE GENOMIC DNA]</scope>
    <source>
        <strain evidence="1">MBHS1</strain>
    </source>
</reference>
<proteinExistence type="predicted"/>
<keyword evidence="2" id="KW-1185">Reference proteome</keyword>
<name>A0A1H6F7H3_9GAMM</name>